<dbReference type="Proteomes" id="UP000287872">
    <property type="component" value="Unassembled WGS sequence"/>
</dbReference>
<keyword evidence="2 5" id="KW-0812">Transmembrane</keyword>
<evidence type="ECO:0000256" key="3">
    <source>
        <dbReference type="ARBA" id="ARBA00022989"/>
    </source>
</evidence>
<evidence type="ECO:0008006" key="8">
    <source>
        <dbReference type="Google" id="ProtNLM"/>
    </source>
</evidence>
<evidence type="ECO:0000256" key="1">
    <source>
        <dbReference type="ARBA" id="ARBA00004141"/>
    </source>
</evidence>
<feature type="transmembrane region" description="Helical" evidence="5">
    <location>
        <begin position="7"/>
        <end position="25"/>
    </location>
</feature>
<accession>A0A401UKS1</accession>
<gene>
    <name evidence="6" type="ORF">Ctaglu_17960</name>
</gene>
<dbReference type="GO" id="GO:0016020">
    <property type="term" value="C:membrane"/>
    <property type="evidence" value="ECO:0007669"/>
    <property type="project" value="UniProtKB-SubCell"/>
</dbReference>
<dbReference type="Pfam" id="PF05105">
    <property type="entry name" value="Phage_holin_4_1"/>
    <property type="match status" value="1"/>
</dbReference>
<evidence type="ECO:0000313" key="6">
    <source>
        <dbReference type="EMBL" id="GCD10173.1"/>
    </source>
</evidence>
<dbReference type="RefSeq" id="WP_125000302.1">
    <property type="nucleotide sequence ID" value="NZ_BHYK01000008.1"/>
</dbReference>
<evidence type="ECO:0000256" key="5">
    <source>
        <dbReference type="SAM" id="Phobius"/>
    </source>
</evidence>
<name>A0A401UKS1_9CLOT</name>
<comment type="caution">
    <text evidence="6">The sequence shown here is derived from an EMBL/GenBank/DDBJ whole genome shotgun (WGS) entry which is preliminary data.</text>
</comment>
<organism evidence="6 7">
    <name type="scientific">Clostridium tagluense</name>
    <dbReference type="NCBI Taxonomy" id="360422"/>
    <lineage>
        <taxon>Bacteria</taxon>
        <taxon>Bacillati</taxon>
        <taxon>Bacillota</taxon>
        <taxon>Clostridia</taxon>
        <taxon>Eubacteriales</taxon>
        <taxon>Clostridiaceae</taxon>
        <taxon>Clostridium</taxon>
    </lineage>
</organism>
<feature type="transmembrane region" description="Helical" evidence="5">
    <location>
        <begin position="70"/>
        <end position="103"/>
    </location>
</feature>
<evidence type="ECO:0000313" key="7">
    <source>
        <dbReference type="Proteomes" id="UP000287872"/>
    </source>
</evidence>
<evidence type="ECO:0000256" key="2">
    <source>
        <dbReference type="ARBA" id="ARBA00022692"/>
    </source>
</evidence>
<sequence length="285" mass="32669">MHKNDFLLKIFGVSGILGFICEMFNNMQTSYIILLMLIILDTITGVFTAIKYKRFSSAGLRKATKKIITYSLCVITVRLLETILNSITITTMLSQIIIAFLAITESVSILENLTLLGVPIPSNILPILIKTLKIPGLDAMLKTSKDKHSEFSDIDDIINYQIPAFEDKYIRNFLEIKCDVMKSTINQIILIDETTNDNPDILFYRILSTIELGLKDMNKKWSEEKIPTKYIDFFSKVNQPKVDKCLEKLKFICYSTKTTREKKIQIIDCIVIILYQTIIDARKTI</sequence>
<reference evidence="6 7" key="1">
    <citation type="submission" date="2018-11" db="EMBL/GenBank/DDBJ databases">
        <title>Genome sequencing and assembly of Clostridium tagluense strain A121.</title>
        <authorList>
            <person name="Murakami T."/>
            <person name="Segawa T."/>
            <person name="Shcherbakova V.A."/>
            <person name="Mori H."/>
            <person name="Yoshimura Y."/>
        </authorList>
    </citation>
    <scope>NUCLEOTIDE SEQUENCE [LARGE SCALE GENOMIC DNA]</scope>
    <source>
        <strain evidence="6 7">A121</strain>
    </source>
</reference>
<dbReference type="EMBL" id="BHYK01000008">
    <property type="protein sequence ID" value="GCD10173.1"/>
    <property type="molecule type" value="Genomic_DNA"/>
</dbReference>
<evidence type="ECO:0000256" key="4">
    <source>
        <dbReference type="ARBA" id="ARBA00023136"/>
    </source>
</evidence>
<feature type="transmembrane region" description="Helical" evidence="5">
    <location>
        <begin position="31"/>
        <end position="50"/>
    </location>
</feature>
<protein>
    <recommendedName>
        <fullName evidence="8">Holin</fullName>
    </recommendedName>
</protein>
<dbReference type="OrthoDB" id="88184at2"/>
<dbReference type="AlphaFoldDB" id="A0A401UKS1"/>
<dbReference type="InterPro" id="IPR006480">
    <property type="entry name" value="Phage_holin_4_1"/>
</dbReference>
<comment type="subcellular location">
    <subcellularLocation>
        <location evidence="1">Membrane</location>
        <topology evidence="1">Multi-pass membrane protein</topology>
    </subcellularLocation>
</comment>
<proteinExistence type="predicted"/>
<dbReference type="NCBIfam" id="TIGR01593">
    <property type="entry name" value="holin_tox_secr"/>
    <property type="match status" value="1"/>
</dbReference>
<keyword evidence="7" id="KW-1185">Reference proteome</keyword>
<keyword evidence="4 5" id="KW-0472">Membrane</keyword>
<keyword evidence="3 5" id="KW-1133">Transmembrane helix</keyword>